<reference evidence="2" key="1">
    <citation type="submission" date="2018-05" db="EMBL/GenBank/DDBJ databases">
        <authorList>
            <person name="Lanie J.A."/>
            <person name="Ng W.-L."/>
            <person name="Kazmierczak K.M."/>
            <person name="Andrzejewski T.M."/>
            <person name="Davidsen T.M."/>
            <person name="Wayne K.J."/>
            <person name="Tettelin H."/>
            <person name="Glass J.I."/>
            <person name="Rusch D."/>
            <person name="Podicherti R."/>
            <person name="Tsui H.-C.T."/>
            <person name="Winkler M.E."/>
        </authorList>
    </citation>
    <scope>NUCLEOTIDE SEQUENCE</scope>
</reference>
<dbReference type="AlphaFoldDB" id="A0A382V3V9"/>
<name>A0A382V3V9_9ZZZZ</name>
<evidence type="ECO:0000256" key="1">
    <source>
        <dbReference type="SAM" id="MobiDB-lite"/>
    </source>
</evidence>
<accession>A0A382V3V9</accession>
<feature type="region of interest" description="Disordered" evidence="1">
    <location>
        <begin position="1"/>
        <end position="23"/>
    </location>
</feature>
<dbReference type="EMBL" id="UINC01148952">
    <property type="protein sequence ID" value="SVD41127.1"/>
    <property type="molecule type" value="Genomic_DNA"/>
</dbReference>
<proteinExistence type="predicted"/>
<gene>
    <name evidence="2" type="ORF">METZ01_LOCUS393981</name>
</gene>
<evidence type="ECO:0000313" key="2">
    <source>
        <dbReference type="EMBL" id="SVD41127.1"/>
    </source>
</evidence>
<organism evidence="2">
    <name type="scientific">marine metagenome</name>
    <dbReference type="NCBI Taxonomy" id="408172"/>
    <lineage>
        <taxon>unclassified sequences</taxon>
        <taxon>metagenomes</taxon>
        <taxon>ecological metagenomes</taxon>
    </lineage>
</organism>
<protein>
    <submittedName>
        <fullName evidence="2">Uncharacterized protein</fullName>
    </submittedName>
</protein>
<sequence>MNRTGIIAGNIKVGKQKRSGRDTRHWEKTVLPGSIIYRARKRVGF</sequence>